<dbReference type="EMBL" id="QGTR01000002">
    <property type="protein sequence ID" value="PWW01848.1"/>
    <property type="molecule type" value="Genomic_DNA"/>
</dbReference>
<reference evidence="1 2" key="1">
    <citation type="submission" date="2018-05" db="EMBL/GenBank/DDBJ databases">
        <title>Genomic Encyclopedia of Type Strains, Phase IV (KMG-IV): sequencing the most valuable type-strain genomes for metagenomic binning, comparative biology and taxonomic classification.</title>
        <authorList>
            <person name="Goeker M."/>
        </authorList>
    </citation>
    <scope>NUCLEOTIDE SEQUENCE [LARGE SCALE GENOMIC DNA]</scope>
    <source>
        <strain evidence="1 2">DSM 16791</strain>
    </source>
</reference>
<evidence type="ECO:0000313" key="2">
    <source>
        <dbReference type="Proteomes" id="UP000246352"/>
    </source>
</evidence>
<protein>
    <submittedName>
        <fullName evidence="1">Rrf2 family protein</fullName>
    </submittedName>
</protein>
<dbReference type="RefSeq" id="WP_110031604.1">
    <property type="nucleotide sequence ID" value="NZ_QGTR01000002.1"/>
</dbReference>
<dbReference type="SUPFAM" id="SSF46785">
    <property type="entry name" value="Winged helix' DNA-binding domain"/>
    <property type="match status" value="1"/>
</dbReference>
<name>A0A317PPK4_9HYPH</name>
<accession>A0A317PPK4</accession>
<sequence length="153" mass="16638">MKLDTRLSLVLHALLHMAGHGRTMTSADLALCMDTNPVVVRRTMAGLRRAGLVRSEKGHGGGWTLGRELAEISLRDVYAALGSPAVFALGNHTESPGCLIERAINDRLDGALREAEALLVARLGELTLADIWSGIADPFMAHQQRRKDHSHDQ</sequence>
<dbReference type="OrthoDB" id="9800506at2"/>
<dbReference type="PROSITE" id="PS51197">
    <property type="entry name" value="HTH_RRF2_2"/>
    <property type="match status" value="1"/>
</dbReference>
<dbReference type="InterPro" id="IPR036390">
    <property type="entry name" value="WH_DNA-bd_sf"/>
</dbReference>
<evidence type="ECO:0000313" key="1">
    <source>
        <dbReference type="EMBL" id="PWW01848.1"/>
    </source>
</evidence>
<organism evidence="1 2">
    <name type="scientific">Hoeflea marina</name>
    <dbReference type="NCBI Taxonomy" id="274592"/>
    <lineage>
        <taxon>Bacteria</taxon>
        <taxon>Pseudomonadati</taxon>
        <taxon>Pseudomonadota</taxon>
        <taxon>Alphaproteobacteria</taxon>
        <taxon>Hyphomicrobiales</taxon>
        <taxon>Rhizobiaceae</taxon>
        <taxon>Hoeflea</taxon>
    </lineage>
</organism>
<dbReference type="Proteomes" id="UP000246352">
    <property type="component" value="Unassembled WGS sequence"/>
</dbReference>
<dbReference type="GO" id="GO:0005829">
    <property type="term" value="C:cytosol"/>
    <property type="evidence" value="ECO:0007669"/>
    <property type="project" value="TreeGrafter"/>
</dbReference>
<dbReference type="PANTHER" id="PTHR33221:SF15">
    <property type="entry name" value="HTH-TYPE TRANSCRIPTIONAL REGULATOR YWGB-RELATED"/>
    <property type="match status" value="1"/>
</dbReference>
<dbReference type="InterPro" id="IPR036388">
    <property type="entry name" value="WH-like_DNA-bd_sf"/>
</dbReference>
<dbReference type="InterPro" id="IPR000944">
    <property type="entry name" value="Tscrpt_reg_Rrf2"/>
</dbReference>
<dbReference type="Pfam" id="PF02082">
    <property type="entry name" value="Rrf2"/>
    <property type="match status" value="1"/>
</dbReference>
<dbReference type="Gene3D" id="1.10.10.10">
    <property type="entry name" value="Winged helix-like DNA-binding domain superfamily/Winged helix DNA-binding domain"/>
    <property type="match status" value="1"/>
</dbReference>
<dbReference type="GO" id="GO:0003700">
    <property type="term" value="F:DNA-binding transcription factor activity"/>
    <property type="evidence" value="ECO:0007669"/>
    <property type="project" value="TreeGrafter"/>
</dbReference>
<dbReference type="AlphaFoldDB" id="A0A317PPK4"/>
<keyword evidence="2" id="KW-1185">Reference proteome</keyword>
<dbReference type="PANTHER" id="PTHR33221">
    <property type="entry name" value="WINGED HELIX-TURN-HELIX TRANSCRIPTIONAL REGULATOR, RRF2 FAMILY"/>
    <property type="match status" value="1"/>
</dbReference>
<comment type="caution">
    <text evidence="1">The sequence shown here is derived from an EMBL/GenBank/DDBJ whole genome shotgun (WGS) entry which is preliminary data.</text>
</comment>
<proteinExistence type="predicted"/>
<gene>
    <name evidence="1" type="ORF">DFR52_102512</name>
</gene>